<evidence type="ECO:0000313" key="15">
    <source>
        <dbReference type="EMBL" id="NEV63888.1"/>
    </source>
</evidence>
<evidence type="ECO:0000259" key="14">
    <source>
        <dbReference type="Pfam" id="PF00561"/>
    </source>
</evidence>
<name>A0A6M0K2A8_9GAMM</name>
<evidence type="ECO:0000256" key="7">
    <source>
        <dbReference type="ARBA" id="ARBA00022490"/>
    </source>
</evidence>
<dbReference type="GO" id="GO:0006508">
    <property type="term" value="P:proteolysis"/>
    <property type="evidence" value="ECO:0007669"/>
    <property type="project" value="UniProtKB-KW"/>
</dbReference>
<feature type="active site" description="Proton donor" evidence="12">
    <location>
        <position position="297"/>
    </location>
</feature>
<dbReference type="NCBIfam" id="TIGR01249">
    <property type="entry name" value="pro_imino_pep_1"/>
    <property type="match status" value="1"/>
</dbReference>
<evidence type="ECO:0000256" key="1">
    <source>
        <dbReference type="ARBA" id="ARBA00001585"/>
    </source>
</evidence>
<evidence type="ECO:0000256" key="6">
    <source>
        <dbReference type="ARBA" id="ARBA00022438"/>
    </source>
</evidence>
<accession>A0A6M0K2A8</accession>
<dbReference type="InterPro" id="IPR000073">
    <property type="entry name" value="AB_hydrolase_1"/>
</dbReference>
<dbReference type="AlphaFoldDB" id="A0A6M0K2A8"/>
<evidence type="ECO:0000256" key="10">
    <source>
        <dbReference type="ARBA" id="ARBA00029605"/>
    </source>
</evidence>
<keyword evidence="9 11" id="KW-0378">Hydrolase</keyword>
<reference evidence="15 16" key="1">
    <citation type="submission" date="2020-02" db="EMBL/GenBank/DDBJ databases">
        <title>Genome sequences of Thiorhodococcus mannitoliphagus and Thiorhodococcus minor, purple sulfur photosynthetic bacteria in the gammaproteobacterial family, Chromatiaceae.</title>
        <authorList>
            <person name="Aviles F.A."/>
            <person name="Meyer T.E."/>
            <person name="Kyndt J.A."/>
        </authorList>
    </citation>
    <scope>NUCLEOTIDE SEQUENCE [LARGE SCALE GENOMIC DNA]</scope>
    <source>
        <strain evidence="15 16">DSM 11518</strain>
    </source>
</reference>
<evidence type="ECO:0000256" key="5">
    <source>
        <dbReference type="ARBA" id="ARBA00021843"/>
    </source>
</evidence>
<keyword evidence="7 11" id="KW-0963">Cytoplasm</keyword>
<dbReference type="Pfam" id="PF00561">
    <property type="entry name" value="Abhydrolase_1"/>
    <property type="match status" value="1"/>
</dbReference>
<evidence type="ECO:0000256" key="4">
    <source>
        <dbReference type="ARBA" id="ARBA00012568"/>
    </source>
</evidence>
<evidence type="ECO:0000256" key="13">
    <source>
        <dbReference type="RuleBase" id="RU003421"/>
    </source>
</evidence>
<dbReference type="PRINTS" id="PR00111">
    <property type="entry name" value="ABHYDROLASE"/>
</dbReference>
<evidence type="ECO:0000256" key="8">
    <source>
        <dbReference type="ARBA" id="ARBA00022670"/>
    </source>
</evidence>
<keyword evidence="8 11" id="KW-0645">Protease</keyword>
<dbReference type="Proteomes" id="UP000483379">
    <property type="component" value="Unassembled WGS sequence"/>
</dbReference>
<dbReference type="EC" id="3.4.11.5" evidence="4 11"/>
<feature type="domain" description="AB hydrolase-1" evidence="14">
    <location>
        <begin position="42"/>
        <end position="302"/>
    </location>
</feature>
<evidence type="ECO:0000313" key="16">
    <source>
        <dbReference type="Proteomes" id="UP000483379"/>
    </source>
</evidence>
<evidence type="ECO:0000256" key="11">
    <source>
        <dbReference type="PIRNR" id="PIRNR006431"/>
    </source>
</evidence>
<dbReference type="InterPro" id="IPR029058">
    <property type="entry name" value="AB_hydrolase_fold"/>
</dbReference>
<feature type="active site" evidence="12">
    <location>
        <position position="269"/>
    </location>
</feature>
<proteinExistence type="inferred from homology"/>
<feature type="active site" description="Nucleophile" evidence="12">
    <location>
        <position position="114"/>
    </location>
</feature>
<keyword evidence="6 11" id="KW-0031">Aminopeptidase</keyword>
<keyword evidence="16" id="KW-1185">Reference proteome</keyword>
<dbReference type="GO" id="GO:0004177">
    <property type="term" value="F:aminopeptidase activity"/>
    <property type="evidence" value="ECO:0007669"/>
    <property type="project" value="UniProtKB-UniRule"/>
</dbReference>
<dbReference type="EMBL" id="JAAIJQ010000066">
    <property type="protein sequence ID" value="NEV63888.1"/>
    <property type="molecule type" value="Genomic_DNA"/>
</dbReference>
<evidence type="ECO:0000256" key="2">
    <source>
        <dbReference type="ARBA" id="ARBA00004496"/>
    </source>
</evidence>
<sequence length="320" mass="35808">MDSNDQTIYPPIEPFATHAISVDNGHRLHAEECGRPDGIPALFLHGGPGAGCEPAHRRFFDPARYRAVLFDQRGCGRSTPHASLTANTTWDLVSDIELIRQQLGIERWLVFGGSWGSTLALSYAEAHPERVSALVVRGIFLCRDEEIRWFYQEGASWVYPDHWQDYLAPIPETERGDLLSAYHKRLTSEDAQVRMEAARAWSIWEGRTATLLGNPQVEAHFADPHVALSLARIECHYFMNQAFLAPSQLLRDAHRLAAIPGIIVQGRYDLICPMRSAWELHLAWPTAELQVIPDAGHSAFELGIQRALVAATDRFAQALG</sequence>
<dbReference type="SUPFAM" id="SSF53474">
    <property type="entry name" value="alpha/beta-Hydrolases"/>
    <property type="match status" value="1"/>
</dbReference>
<dbReference type="Gene3D" id="3.40.50.1820">
    <property type="entry name" value="alpha/beta hydrolase"/>
    <property type="match status" value="1"/>
</dbReference>
<comment type="subcellular location">
    <subcellularLocation>
        <location evidence="2 11">Cytoplasm</location>
    </subcellularLocation>
</comment>
<comment type="similarity">
    <text evidence="3 11 13">Belongs to the peptidase S33 family.</text>
</comment>
<dbReference type="PRINTS" id="PR00793">
    <property type="entry name" value="PROAMNOPTASE"/>
</dbReference>
<dbReference type="GO" id="GO:0005737">
    <property type="term" value="C:cytoplasm"/>
    <property type="evidence" value="ECO:0007669"/>
    <property type="project" value="UniProtKB-SubCell"/>
</dbReference>
<evidence type="ECO:0000256" key="12">
    <source>
        <dbReference type="PIRSR" id="PIRSR006431-1"/>
    </source>
</evidence>
<evidence type="ECO:0000256" key="3">
    <source>
        <dbReference type="ARBA" id="ARBA00010088"/>
    </source>
</evidence>
<dbReference type="InterPro" id="IPR005944">
    <property type="entry name" value="Pro_iminopeptidase"/>
</dbReference>
<comment type="catalytic activity">
    <reaction evidence="1 11 13">
        <text>Release of N-terminal proline from a peptide.</text>
        <dbReference type="EC" id="3.4.11.5"/>
    </reaction>
</comment>
<organism evidence="15 16">
    <name type="scientific">Thiorhodococcus minor</name>
    <dbReference type="NCBI Taxonomy" id="57489"/>
    <lineage>
        <taxon>Bacteria</taxon>
        <taxon>Pseudomonadati</taxon>
        <taxon>Pseudomonadota</taxon>
        <taxon>Gammaproteobacteria</taxon>
        <taxon>Chromatiales</taxon>
        <taxon>Chromatiaceae</taxon>
        <taxon>Thiorhodococcus</taxon>
    </lineage>
</organism>
<evidence type="ECO:0000256" key="9">
    <source>
        <dbReference type="ARBA" id="ARBA00022801"/>
    </source>
</evidence>
<dbReference type="RefSeq" id="WP_164454351.1">
    <property type="nucleotide sequence ID" value="NZ_JAAIJQ010000066.1"/>
</dbReference>
<protein>
    <recommendedName>
        <fullName evidence="5 11">Proline iminopeptidase</fullName>
        <shortName evidence="11">PIP</shortName>
        <ecNumber evidence="4 11">3.4.11.5</ecNumber>
    </recommendedName>
    <alternativeName>
        <fullName evidence="10 11">Prolyl aminopeptidase</fullName>
    </alternativeName>
</protein>
<comment type="caution">
    <text evidence="15">The sequence shown here is derived from an EMBL/GenBank/DDBJ whole genome shotgun (WGS) entry which is preliminary data.</text>
</comment>
<dbReference type="PANTHER" id="PTHR43722">
    <property type="entry name" value="PROLINE IMINOPEPTIDASE"/>
    <property type="match status" value="1"/>
</dbReference>
<dbReference type="PIRSF" id="PIRSF006431">
    <property type="entry name" value="Pept_S33"/>
    <property type="match status" value="1"/>
</dbReference>
<dbReference type="PANTHER" id="PTHR43722:SF1">
    <property type="entry name" value="PROLINE IMINOPEPTIDASE"/>
    <property type="match status" value="1"/>
</dbReference>
<dbReference type="InterPro" id="IPR002410">
    <property type="entry name" value="Peptidase_S33"/>
</dbReference>
<gene>
    <name evidence="15" type="primary">pip</name>
    <name evidence="15" type="ORF">G3446_18690</name>
</gene>